<dbReference type="EMBL" id="JAHLQT010010484">
    <property type="protein sequence ID" value="KAG7172820.1"/>
    <property type="molecule type" value="Genomic_DNA"/>
</dbReference>
<dbReference type="AlphaFoldDB" id="A0A8J5N3Y5"/>
<keyword evidence="2" id="KW-1185">Reference proteome</keyword>
<comment type="caution">
    <text evidence="1">The sequence shown here is derived from an EMBL/GenBank/DDBJ whole genome shotgun (WGS) entry which is preliminary data.</text>
</comment>
<proteinExistence type="predicted"/>
<accession>A0A8J5N3Y5</accession>
<organism evidence="1 2">
    <name type="scientific">Homarus americanus</name>
    <name type="common">American lobster</name>
    <dbReference type="NCBI Taxonomy" id="6706"/>
    <lineage>
        <taxon>Eukaryota</taxon>
        <taxon>Metazoa</taxon>
        <taxon>Ecdysozoa</taxon>
        <taxon>Arthropoda</taxon>
        <taxon>Crustacea</taxon>
        <taxon>Multicrustacea</taxon>
        <taxon>Malacostraca</taxon>
        <taxon>Eumalacostraca</taxon>
        <taxon>Eucarida</taxon>
        <taxon>Decapoda</taxon>
        <taxon>Pleocyemata</taxon>
        <taxon>Astacidea</taxon>
        <taxon>Nephropoidea</taxon>
        <taxon>Nephropidae</taxon>
        <taxon>Homarus</taxon>
    </lineage>
</organism>
<name>A0A8J5N3Y5_HOMAM</name>
<dbReference type="Proteomes" id="UP000747542">
    <property type="component" value="Unassembled WGS sequence"/>
</dbReference>
<evidence type="ECO:0000313" key="2">
    <source>
        <dbReference type="Proteomes" id="UP000747542"/>
    </source>
</evidence>
<sequence length="79" mass="9057">MVITRSLLLPRHTLNAFPHKIMLRHHPANPLTHHLPQQLALLHQLENVLSSPKLTSIHFRTTGCYSSPTPAVQRYLVHK</sequence>
<gene>
    <name evidence="1" type="ORF">Hamer_G007068</name>
</gene>
<protein>
    <submittedName>
        <fullName evidence="1">Uncharacterized protein</fullName>
    </submittedName>
</protein>
<evidence type="ECO:0000313" key="1">
    <source>
        <dbReference type="EMBL" id="KAG7172820.1"/>
    </source>
</evidence>
<reference evidence="1" key="1">
    <citation type="journal article" date="2021" name="Sci. Adv.">
        <title>The American lobster genome reveals insights on longevity, neural, and immune adaptations.</title>
        <authorList>
            <person name="Polinski J.M."/>
            <person name="Zimin A.V."/>
            <person name="Clark K.F."/>
            <person name="Kohn A.B."/>
            <person name="Sadowski N."/>
            <person name="Timp W."/>
            <person name="Ptitsyn A."/>
            <person name="Khanna P."/>
            <person name="Romanova D.Y."/>
            <person name="Williams P."/>
            <person name="Greenwood S.J."/>
            <person name="Moroz L.L."/>
            <person name="Walt D.R."/>
            <person name="Bodnar A.G."/>
        </authorList>
    </citation>
    <scope>NUCLEOTIDE SEQUENCE</scope>
    <source>
        <strain evidence="1">GMGI-L3</strain>
    </source>
</reference>